<accession>V6TE93</accession>
<dbReference type="EMBL" id="AHGT01000032">
    <property type="protein sequence ID" value="ESU37173.1"/>
    <property type="molecule type" value="Genomic_DNA"/>
</dbReference>
<organism evidence="1 2">
    <name type="scientific">Giardia intestinalis</name>
    <name type="common">Giardia lamblia</name>
    <dbReference type="NCBI Taxonomy" id="5741"/>
    <lineage>
        <taxon>Eukaryota</taxon>
        <taxon>Metamonada</taxon>
        <taxon>Diplomonadida</taxon>
        <taxon>Hexamitidae</taxon>
        <taxon>Giardiinae</taxon>
        <taxon>Giardia</taxon>
    </lineage>
</organism>
<name>V6TE93_GIAIN</name>
<evidence type="ECO:0000313" key="1">
    <source>
        <dbReference type="EMBL" id="ESU37173.1"/>
    </source>
</evidence>
<reference evidence="1 2" key="2">
    <citation type="journal article" date="2013" name="Genome Biol. Evol.">
        <title>Genome sequencing of Giardia lamblia genotypes A2 and B isolates (DH and GS) and comparative analysis with the genomes of genotypes A1 and E (WB and Pig).</title>
        <authorList>
            <person name="Adam R.D."/>
            <person name="Dahlstrom E.W."/>
            <person name="Martens C.A."/>
            <person name="Bruno D.P."/>
            <person name="Barbian K.D."/>
            <person name="Ricklefs S.M."/>
            <person name="Hernandez M.M."/>
            <person name="Narla N.P."/>
            <person name="Patel R.B."/>
            <person name="Porcella S.F."/>
            <person name="Nash T.E."/>
        </authorList>
    </citation>
    <scope>NUCLEOTIDE SEQUENCE [LARGE SCALE GENOMIC DNA]</scope>
    <source>
        <strain evidence="1 2">DH</strain>
    </source>
</reference>
<gene>
    <name evidence="1" type="ORF">DHA2_151463</name>
</gene>
<dbReference type="Proteomes" id="UP000018320">
    <property type="component" value="Unassembled WGS sequence"/>
</dbReference>
<proteinExistence type="predicted"/>
<dbReference type="AlphaFoldDB" id="V6TE93"/>
<dbReference type="VEuPathDB" id="GiardiaDB:DHA2_151463"/>
<protein>
    <submittedName>
        <fullName evidence="1">Uncharacterized protein</fullName>
    </submittedName>
</protein>
<dbReference type="VEuPathDB" id="GiardiaDB:GL50803_0032332"/>
<sequence length="197" mass="21866">MLVTKKSRAFALRMTCCRPRKDRPDSNCTNGAMNCSAIAVADTPTTARAAMHCATSPSHDQQPVGDVSGEEIVVTPARVPQFRSFGHQDQSSSSSISLHEGAKSFRLDSCDSCRHVNHRRRKRKHRRNEENHKSTTIEDIVQLCKSTFDAVEKQSSAMLLEEKRVSEVAANDGKSVHIQRKLLNDPLTPISSSRLNP</sequence>
<reference evidence="2" key="1">
    <citation type="submission" date="2012-02" db="EMBL/GenBank/DDBJ databases">
        <title>Genome sequencing of Giardia lamblia Genotypes A2 and B isolates (DH and GS) and comparative analysis with the genomes of Genotypes A1 and E (WB and Pig).</title>
        <authorList>
            <person name="Adam R."/>
            <person name="Dahlstrom E."/>
            <person name="Martens C."/>
            <person name="Bruno D."/>
            <person name="Barbian K."/>
            <person name="Porcella S.F."/>
            <person name="Nash T."/>
        </authorList>
    </citation>
    <scope>NUCLEOTIDE SEQUENCE</scope>
    <source>
        <strain evidence="2">DH</strain>
    </source>
</reference>
<evidence type="ECO:0000313" key="2">
    <source>
        <dbReference type="Proteomes" id="UP000018320"/>
    </source>
</evidence>
<dbReference type="VEuPathDB" id="GiardiaDB:GL50581_857"/>
<comment type="caution">
    <text evidence="1">The sequence shown here is derived from an EMBL/GenBank/DDBJ whole genome shotgun (WGS) entry which is preliminary data.</text>
</comment>
<dbReference type="VEuPathDB" id="GiardiaDB:QR46_2948"/>